<feature type="transmembrane region" description="Helical" evidence="1">
    <location>
        <begin position="169"/>
        <end position="194"/>
    </location>
</feature>
<feature type="transmembrane region" description="Helical" evidence="1">
    <location>
        <begin position="253"/>
        <end position="271"/>
    </location>
</feature>
<gene>
    <name evidence="2" type="primary">wzy</name>
</gene>
<feature type="transmembrane region" description="Helical" evidence="1">
    <location>
        <begin position="328"/>
        <end position="347"/>
    </location>
</feature>
<sequence>MVLLLINTGEYMFIYFLILLFLLLSIFLKRKYDTVTFFISVVILFLVGFLRGDSVGTDIGIYTCNFKQISFNPATWNYCTKFEDGFNYLIAFYKDFVTKEPTLFFRAIFIFAFFGFVNFIRKESDRPILTLFFFYIFYYYFYNFNIMRQFFGLGIILGLYPYVKTKTSLLFITIATTAFLFHNTLFILLFLLIFKLNWSEALKKKKLLLIPVLLSYCLFILKGPVISFAHSIYFLSERYTMHLRGEAAVDSSTITITLHTLFCIFCIFISSKNTPREYLFSYVLGIFILNVMGAINPLFIRVASCFLIFNIIYYTYLWYYTENQLLRIIFKFSVIMYGFVYFTNSIIKDFGGIVPYTVWAF</sequence>
<proteinExistence type="predicted"/>
<feature type="transmembrane region" description="Helical" evidence="1">
    <location>
        <begin position="301"/>
        <end position="321"/>
    </location>
</feature>
<reference evidence="2" key="1">
    <citation type="submission" date="2014-04" db="EMBL/GenBank/DDBJ databases">
        <authorList>
            <person name="Harrison E."/>
        </authorList>
    </citation>
    <scope>NUCLEOTIDE SEQUENCE</scope>
    <source>
        <strain evidence="2">1015</strain>
    </source>
</reference>
<keyword evidence="1" id="KW-1133">Transmembrane helix</keyword>
<dbReference type="EMBL" id="AB924551">
    <property type="protein sequence ID" value="BAT23248.1"/>
    <property type="molecule type" value="Genomic_DNA"/>
</dbReference>
<feature type="transmembrane region" description="Helical" evidence="1">
    <location>
        <begin position="103"/>
        <end position="120"/>
    </location>
</feature>
<keyword evidence="1" id="KW-0812">Transmembrane</keyword>
<organism evidence="2">
    <name type="scientific">Klebsiella sp. 1015</name>
    <dbReference type="NCBI Taxonomy" id="1497794"/>
    <lineage>
        <taxon>Bacteria</taxon>
        <taxon>Pseudomonadati</taxon>
        <taxon>Pseudomonadota</taxon>
        <taxon>Gammaproteobacteria</taxon>
        <taxon>Enterobacterales</taxon>
        <taxon>Enterobacteriaceae</taxon>
        <taxon>Klebsiella/Raoultella group</taxon>
        <taxon>Klebsiella</taxon>
    </lineage>
</organism>
<name>A0A0P0YPY9_9ENTR</name>
<dbReference type="Pfam" id="PF14897">
    <property type="entry name" value="EpsG"/>
    <property type="match status" value="1"/>
</dbReference>
<keyword evidence="1" id="KW-0472">Membrane</keyword>
<dbReference type="InterPro" id="IPR049458">
    <property type="entry name" value="EpsG-like"/>
</dbReference>
<accession>A0A0P0YPY9</accession>
<dbReference type="AlphaFoldDB" id="A0A0P0YPY9"/>
<feature type="transmembrane region" description="Helical" evidence="1">
    <location>
        <begin position="206"/>
        <end position="233"/>
    </location>
</feature>
<feature type="transmembrane region" description="Helical" evidence="1">
    <location>
        <begin position="278"/>
        <end position="295"/>
    </location>
</feature>
<protein>
    <submittedName>
        <fullName evidence="2">O-antigen and lipid-linked capsular repeat unit polymerase</fullName>
    </submittedName>
</protein>
<evidence type="ECO:0000313" key="2">
    <source>
        <dbReference type="EMBL" id="BAT23248.1"/>
    </source>
</evidence>
<feature type="transmembrane region" description="Helical" evidence="1">
    <location>
        <begin position="35"/>
        <end position="52"/>
    </location>
</feature>
<feature type="transmembrane region" description="Helical" evidence="1">
    <location>
        <begin position="12"/>
        <end position="28"/>
    </location>
</feature>
<feature type="transmembrane region" description="Helical" evidence="1">
    <location>
        <begin position="132"/>
        <end position="163"/>
    </location>
</feature>
<evidence type="ECO:0000256" key="1">
    <source>
        <dbReference type="SAM" id="Phobius"/>
    </source>
</evidence>
<reference evidence="2" key="2">
    <citation type="journal article" date="2015" name="Sci. Rep.">
        <title>Genetic analysis of capsular polysaccharide synthesis gene clusters in 79 capsular types of Klebsiella spp.</title>
        <authorList>
            <person name="Pan Y.J."/>
            <person name="Lin T.L."/>
            <person name="Chen C.T."/>
            <person name="Chen Y.Y."/>
            <person name="Hsieh P.F."/>
            <person name="Hsu C.R."/>
            <person name="Wu M.C."/>
            <person name="Wang J.T."/>
        </authorList>
    </citation>
    <scope>NUCLEOTIDE SEQUENCE</scope>
    <source>
        <strain evidence="2">1015</strain>
    </source>
</reference>